<feature type="transmembrane region" description="Helical" evidence="1">
    <location>
        <begin position="12"/>
        <end position="31"/>
    </location>
</feature>
<comment type="caution">
    <text evidence="2">The sequence shown here is derived from an EMBL/GenBank/DDBJ whole genome shotgun (WGS) entry which is preliminary data.</text>
</comment>
<protein>
    <submittedName>
        <fullName evidence="2">Uncharacterized protein</fullName>
    </submittedName>
</protein>
<keyword evidence="1" id="KW-0472">Membrane</keyword>
<keyword evidence="1" id="KW-0812">Transmembrane</keyword>
<evidence type="ECO:0000313" key="4">
    <source>
        <dbReference type="Proteomes" id="UP000663829"/>
    </source>
</evidence>
<accession>A0A814VET9</accession>
<dbReference type="Proteomes" id="UP000681722">
    <property type="component" value="Unassembled WGS sequence"/>
</dbReference>
<name>A0A814VET9_9BILA</name>
<gene>
    <name evidence="2" type="ORF">GPM918_LOCUS23023</name>
    <name evidence="3" type="ORF">SRO942_LOCUS23022</name>
</gene>
<dbReference type="EMBL" id="CAJOBC010008072">
    <property type="protein sequence ID" value="CAF3951691.1"/>
    <property type="molecule type" value="Genomic_DNA"/>
</dbReference>
<evidence type="ECO:0000313" key="3">
    <source>
        <dbReference type="EMBL" id="CAF3951691.1"/>
    </source>
</evidence>
<feature type="transmembrane region" description="Helical" evidence="1">
    <location>
        <begin position="69"/>
        <end position="88"/>
    </location>
</feature>
<dbReference type="EMBL" id="CAJNOQ010008071">
    <property type="protein sequence ID" value="CAF1187445.1"/>
    <property type="molecule type" value="Genomic_DNA"/>
</dbReference>
<sequence length="1624" mass="188695">MTIYDQLLLEKIVILISLTNNSNYILLLLLIKIIQANGVHYDCGCILSEDGALIQFANKGTAQSLNVPAIYVAYFATFGAMAWHLLLYENSVSNLYGPILAKHAVDNNDPVHRIAGNNERIRVCHFVRARLLATINFLSIRSNKDDASIVLNRCFEQFAYLTLNKVQNSWIQPTYTTLNDELKAEQEFQSQVFYRVHQQLPSYKAYLNDLRLQSEIQSNLQEFISNTPVHVQYQHFITELRNPQNASLLLTILHHVLDSKDFLKMTSLIYDLSQFYILLHQTYAQLIESKQFSSITLEELYYIGRKHHERTHNSDTQWLIIENGIKAVNTYYSFTNGLIQPGACDETQRFTSIAIDTPLSYIVTTGNHDEGDIVWRILSVLVNHHNGLLDTIQKELNSEDNSQHSLILKNLVNDLSSKKVSIIQIARDNNGVISLNNNDCLWIERIAEASLITDDDNAYFQKIDSQLNFDYRYVQSYLIRTYLLSSPINYDHIHTKYTCHIHKTQIKLTTNNTYEIGEEYSIPLNENDLETRWNHLSEMMLDKLYQCLIIIKRLSLMLEDQVKQNEELNLSKMYAYEFFERYSLEENQKEQLEQLDIKDFQLCYINSIRMLYEKNISGFEHLFSDMPQLLRMPITEELNNEINQMFQNVLDSDYTTTDVIQSSIQTITDLLNDLKEIEYFLLQQSTQSLAETCQIMAISNPLLSLIPNGIKCENYLYISILLTRQRSKLQELLINLEEKQAKMQTELWSESFVKKEEHEPVKNRFQQYLNEEEQQQQPILLQTTATAPTEQNLIFWDTFDDRATLDLLCQIDVPTTMMDDDLNERNISNITDGNGEEHNDPSIIDPNIFKKYGVTTNLLNTSPKTTDDRHEHLSLFELRLQSVPLSSCLLIKKIMEKQQETLLPPVTKAQKFILKFDDASKKPVSSLRKLDKVHEFLKKSFDEQKYDVTTHFVVDSDQIVVDFNQIIQKQTLLEYQVIQRSSLINVSIRYKRDSLHYEAKSDTNISTIVLRFIEDVNITTMFYLIDQLGKCIECEPINRMHRGNNDTIYLTVVEDVNDDLCQITARSKQEVFAYDKLKQQDSRGGDHYAESCGTDSTRIRLYIADKLYFASSVLLPLSTEKIKKVTRRSCVAQLHIADIIPLNIRGNEHPQLFSPSTKFQQIGEWLMTIPVTEIADSINYQFWNRNQKCLVEIVDTISSILKESKNELVTTEEHQFVYVDGVSVDDLIKVKFEYESNSYCIGTLKPTLISDLLYNEQTLKYLKIQTSPTDCVLVLDNGTENEEQILQGQEDFQQPVSKYLSSNSQLNFRISTLITIERYIEKTITQKPISNRNVTIEQILTLVLKVNDHYLASTTTMEILDSHQLLSNINETKFYLLKENETCSVSINTPKTEQLIVIDDNDQPSHYMKRFPIYSLIDNVYKLFKIPSTQYLMHSKDFIPANELQLFSFLQSFQSQTIIFSLINENLPLTIRIRDKNQCLIKFNCSKLLKIKHLCEIACMLFNENGEFYQLFDGDSIIDDTLVIGEDIDTNSNEFEFEFLCTTNMKCQIEYKLQIIDLPCSLKTLTRDIFNSAFQKFQINDEQNSYGLYTMDDDSQIDLDNPLEDYDTLLVEENNSKIFRFKLK</sequence>
<proteinExistence type="predicted"/>
<evidence type="ECO:0000313" key="2">
    <source>
        <dbReference type="EMBL" id="CAF1187445.1"/>
    </source>
</evidence>
<organism evidence="2 4">
    <name type="scientific">Didymodactylos carnosus</name>
    <dbReference type="NCBI Taxonomy" id="1234261"/>
    <lineage>
        <taxon>Eukaryota</taxon>
        <taxon>Metazoa</taxon>
        <taxon>Spiralia</taxon>
        <taxon>Gnathifera</taxon>
        <taxon>Rotifera</taxon>
        <taxon>Eurotatoria</taxon>
        <taxon>Bdelloidea</taxon>
        <taxon>Philodinida</taxon>
        <taxon>Philodinidae</taxon>
        <taxon>Didymodactylos</taxon>
    </lineage>
</organism>
<keyword evidence="4" id="KW-1185">Reference proteome</keyword>
<dbReference type="Proteomes" id="UP000663829">
    <property type="component" value="Unassembled WGS sequence"/>
</dbReference>
<evidence type="ECO:0000256" key="1">
    <source>
        <dbReference type="SAM" id="Phobius"/>
    </source>
</evidence>
<reference evidence="2" key="1">
    <citation type="submission" date="2021-02" db="EMBL/GenBank/DDBJ databases">
        <authorList>
            <person name="Nowell W R."/>
        </authorList>
    </citation>
    <scope>NUCLEOTIDE SEQUENCE</scope>
</reference>
<keyword evidence="1" id="KW-1133">Transmembrane helix</keyword>
<dbReference type="OrthoDB" id="10037924at2759"/>